<sequence>EVAIRNRMQTRHQISNRPIPAMLLEKVNGVPLHRLQAEELRDPRLLMKLQAMYDMLTEKGVVHGDPALHNFLCVDEGVVALDFEFSYLVLRDGITNLDEWRTLEDEIQNRLGQAQLPNPGSGFSARPSSPPIHSTTGAPEKKPTAVRFEDWWGSLPRP</sequence>
<gene>
    <name evidence="2" type="ORF">QBC36DRAFT_196396</name>
</gene>
<feature type="non-terminal residue" evidence="2">
    <location>
        <position position="1"/>
    </location>
</feature>
<reference evidence="2" key="1">
    <citation type="journal article" date="2023" name="Mol. Phylogenet. Evol.">
        <title>Genome-scale phylogeny and comparative genomics of the fungal order Sordariales.</title>
        <authorList>
            <person name="Hensen N."/>
            <person name="Bonometti L."/>
            <person name="Westerberg I."/>
            <person name="Brannstrom I.O."/>
            <person name="Guillou S."/>
            <person name="Cros-Aarteil S."/>
            <person name="Calhoun S."/>
            <person name="Haridas S."/>
            <person name="Kuo A."/>
            <person name="Mondo S."/>
            <person name="Pangilinan J."/>
            <person name="Riley R."/>
            <person name="LaButti K."/>
            <person name="Andreopoulos B."/>
            <person name="Lipzen A."/>
            <person name="Chen C."/>
            <person name="Yan M."/>
            <person name="Daum C."/>
            <person name="Ng V."/>
            <person name="Clum A."/>
            <person name="Steindorff A."/>
            <person name="Ohm R.A."/>
            <person name="Martin F."/>
            <person name="Silar P."/>
            <person name="Natvig D.O."/>
            <person name="Lalanne C."/>
            <person name="Gautier V."/>
            <person name="Ament-Velasquez S.L."/>
            <person name="Kruys A."/>
            <person name="Hutchinson M.I."/>
            <person name="Powell A.J."/>
            <person name="Barry K."/>
            <person name="Miller A.N."/>
            <person name="Grigoriev I.V."/>
            <person name="Debuchy R."/>
            <person name="Gladieux P."/>
            <person name="Hiltunen Thoren M."/>
            <person name="Johannesson H."/>
        </authorList>
    </citation>
    <scope>NUCLEOTIDE SEQUENCE</scope>
    <source>
        <strain evidence="2">CBS 892.96</strain>
    </source>
</reference>
<feature type="region of interest" description="Disordered" evidence="1">
    <location>
        <begin position="113"/>
        <end position="158"/>
    </location>
</feature>
<dbReference type="AlphaFoldDB" id="A0AAN7A4B1"/>
<organism evidence="2 3">
    <name type="scientific">Triangularia setosa</name>
    <dbReference type="NCBI Taxonomy" id="2587417"/>
    <lineage>
        <taxon>Eukaryota</taxon>
        <taxon>Fungi</taxon>
        <taxon>Dikarya</taxon>
        <taxon>Ascomycota</taxon>
        <taxon>Pezizomycotina</taxon>
        <taxon>Sordariomycetes</taxon>
        <taxon>Sordariomycetidae</taxon>
        <taxon>Sordariales</taxon>
        <taxon>Podosporaceae</taxon>
        <taxon>Triangularia</taxon>
    </lineage>
</organism>
<dbReference type="InterPro" id="IPR011009">
    <property type="entry name" value="Kinase-like_dom_sf"/>
</dbReference>
<accession>A0AAN7A4B1</accession>
<evidence type="ECO:0000256" key="1">
    <source>
        <dbReference type="SAM" id="MobiDB-lite"/>
    </source>
</evidence>
<reference evidence="2" key="2">
    <citation type="submission" date="2023-05" db="EMBL/GenBank/DDBJ databases">
        <authorList>
            <consortium name="Lawrence Berkeley National Laboratory"/>
            <person name="Steindorff A."/>
            <person name="Hensen N."/>
            <person name="Bonometti L."/>
            <person name="Westerberg I."/>
            <person name="Brannstrom I.O."/>
            <person name="Guillou S."/>
            <person name="Cros-Aarteil S."/>
            <person name="Calhoun S."/>
            <person name="Haridas S."/>
            <person name="Kuo A."/>
            <person name="Mondo S."/>
            <person name="Pangilinan J."/>
            <person name="Riley R."/>
            <person name="Labutti K."/>
            <person name="Andreopoulos B."/>
            <person name="Lipzen A."/>
            <person name="Chen C."/>
            <person name="Yanf M."/>
            <person name="Daum C."/>
            <person name="Ng V."/>
            <person name="Clum A."/>
            <person name="Ohm R."/>
            <person name="Martin F."/>
            <person name="Silar P."/>
            <person name="Natvig D."/>
            <person name="Lalanne C."/>
            <person name="Gautier V."/>
            <person name="Ament-Velasquez S.L."/>
            <person name="Kruys A."/>
            <person name="Hutchinson M.I."/>
            <person name="Powell A.J."/>
            <person name="Barry K."/>
            <person name="Miller A.N."/>
            <person name="Grigoriev I.V."/>
            <person name="Debuchy R."/>
            <person name="Gladieux P."/>
            <person name="Thoren M.H."/>
            <person name="Johannesson H."/>
        </authorList>
    </citation>
    <scope>NUCLEOTIDE SEQUENCE</scope>
    <source>
        <strain evidence="2">CBS 892.96</strain>
    </source>
</reference>
<dbReference type="SUPFAM" id="SSF56112">
    <property type="entry name" value="Protein kinase-like (PK-like)"/>
    <property type="match status" value="1"/>
</dbReference>
<name>A0AAN7A4B1_9PEZI</name>
<evidence type="ECO:0000313" key="3">
    <source>
        <dbReference type="Proteomes" id="UP001302321"/>
    </source>
</evidence>
<comment type="caution">
    <text evidence="2">The sequence shown here is derived from an EMBL/GenBank/DDBJ whole genome shotgun (WGS) entry which is preliminary data.</text>
</comment>
<dbReference type="Proteomes" id="UP001302321">
    <property type="component" value="Unassembled WGS sequence"/>
</dbReference>
<evidence type="ECO:0000313" key="2">
    <source>
        <dbReference type="EMBL" id="KAK4172704.1"/>
    </source>
</evidence>
<proteinExistence type="predicted"/>
<protein>
    <submittedName>
        <fullName evidence="2">Uncharacterized protein</fullName>
    </submittedName>
</protein>
<dbReference type="EMBL" id="MU866400">
    <property type="protein sequence ID" value="KAK4172704.1"/>
    <property type="molecule type" value="Genomic_DNA"/>
</dbReference>
<feature type="compositionally biased region" description="Basic and acidic residues" evidence="1">
    <location>
        <begin position="139"/>
        <end position="150"/>
    </location>
</feature>
<keyword evidence="3" id="KW-1185">Reference proteome</keyword>